<evidence type="ECO:0000313" key="1">
    <source>
        <dbReference type="EMBL" id="SPD29900.1"/>
    </source>
</evidence>
<organism evidence="1">
    <name type="scientific">Fagus sylvatica</name>
    <name type="common">Beechnut</name>
    <dbReference type="NCBI Taxonomy" id="28930"/>
    <lineage>
        <taxon>Eukaryota</taxon>
        <taxon>Viridiplantae</taxon>
        <taxon>Streptophyta</taxon>
        <taxon>Embryophyta</taxon>
        <taxon>Tracheophyta</taxon>
        <taxon>Spermatophyta</taxon>
        <taxon>Magnoliopsida</taxon>
        <taxon>eudicotyledons</taxon>
        <taxon>Gunneridae</taxon>
        <taxon>Pentapetalae</taxon>
        <taxon>rosids</taxon>
        <taxon>fabids</taxon>
        <taxon>Fagales</taxon>
        <taxon>Fagaceae</taxon>
        <taxon>Fagus</taxon>
    </lineage>
</organism>
<gene>
    <name evidence="1" type="ORF">FSB_LOCUS57782</name>
</gene>
<accession>A0A2N9J074</accession>
<proteinExistence type="predicted"/>
<name>A0A2N9J074_FAGSY</name>
<sequence>MYEPELIDNPPYQGLYPGPVFNPDFSFQEGIFHGFISSLYGTEEVDFTGRPWNENGLMEEAYEEEEDQLVYENNWNWQNCFSDWKRDYSFSLDEGTQDIGCGSSWGKMEDFSLGEEQHNNYFSYHDDTDNQSVCDYNHWCAYGGEEDYHDYGRQQPRTTYGYYLEDDMGLFEGIFGYWPCLFQEKPEIIWSV</sequence>
<protein>
    <submittedName>
        <fullName evidence="1">Uncharacterized protein</fullName>
    </submittedName>
</protein>
<reference evidence="1" key="1">
    <citation type="submission" date="2018-02" db="EMBL/GenBank/DDBJ databases">
        <authorList>
            <person name="Cohen D.B."/>
            <person name="Kent A.D."/>
        </authorList>
    </citation>
    <scope>NUCLEOTIDE SEQUENCE</scope>
</reference>
<dbReference type="EMBL" id="OIVN01006292">
    <property type="protein sequence ID" value="SPD29900.1"/>
    <property type="molecule type" value="Genomic_DNA"/>
</dbReference>
<dbReference type="AlphaFoldDB" id="A0A2N9J074"/>